<evidence type="ECO:0000256" key="1">
    <source>
        <dbReference type="SAM" id="MobiDB-lite"/>
    </source>
</evidence>
<feature type="region of interest" description="Disordered" evidence="1">
    <location>
        <begin position="1"/>
        <end position="23"/>
    </location>
</feature>
<dbReference type="EMBL" id="GBRH01217084">
    <property type="protein sequence ID" value="JAD80811.1"/>
    <property type="molecule type" value="Transcribed_RNA"/>
</dbReference>
<accession>A0A0A9CYX3</accession>
<protein>
    <submittedName>
        <fullName evidence="2">Uncharacterized protein</fullName>
    </submittedName>
</protein>
<proteinExistence type="predicted"/>
<organism evidence="2">
    <name type="scientific">Arundo donax</name>
    <name type="common">Giant reed</name>
    <name type="synonym">Donax arundinaceus</name>
    <dbReference type="NCBI Taxonomy" id="35708"/>
    <lineage>
        <taxon>Eukaryota</taxon>
        <taxon>Viridiplantae</taxon>
        <taxon>Streptophyta</taxon>
        <taxon>Embryophyta</taxon>
        <taxon>Tracheophyta</taxon>
        <taxon>Spermatophyta</taxon>
        <taxon>Magnoliopsida</taxon>
        <taxon>Liliopsida</taxon>
        <taxon>Poales</taxon>
        <taxon>Poaceae</taxon>
        <taxon>PACMAD clade</taxon>
        <taxon>Arundinoideae</taxon>
        <taxon>Arundineae</taxon>
        <taxon>Arundo</taxon>
    </lineage>
</organism>
<name>A0A0A9CYX3_ARUDO</name>
<sequence length="70" mass="7440">MTHHHVLPGSIAPSRSTASVGLKVRGPHTRVRSISSVGHPADPIRCMAIGSWQGACAVPFNVVTILLHCY</sequence>
<reference evidence="2" key="1">
    <citation type="submission" date="2014-09" db="EMBL/GenBank/DDBJ databases">
        <authorList>
            <person name="Magalhaes I.L.F."/>
            <person name="Oliveira U."/>
            <person name="Santos F.R."/>
            <person name="Vidigal T.H.D.A."/>
            <person name="Brescovit A.D."/>
            <person name="Santos A.J."/>
        </authorList>
    </citation>
    <scope>NUCLEOTIDE SEQUENCE</scope>
    <source>
        <tissue evidence="2">Shoot tissue taken approximately 20 cm above the soil surface</tissue>
    </source>
</reference>
<evidence type="ECO:0000313" key="2">
    <source>
        <dbReference type="EMBL" id="JAD80811.1"/>
    </source>
</evidence>
<reference evidence="2" key="2">
    <citation type="journal article" date="2015" name="Data Brief">
        <title>Shoot transcriptome of the giant reed, Arundo donax.</title>
        <authorList>
            <person name="Barrero R.A."/>
            <person name="Guerrero F.D."/>
            <person name="Moolhuijzen P."/>
            <person name="Goolsby J.A."/>
            <person name="Tidwell J."/>
            <person name="Bellgard S.E."/>
            <person name="Bellgard M.I."/>
        </authorList>
    </citation>
    <scope>NUCLEOTIDE SEQUENCE</scope>
    <source>
        <tissue evidence="2">Shoot tissue taken approximately 20 cm above the soil surface</tissue>
    </source>
</reference>
<dbReference type="AlphaFoldDB" id="A0A0A9CYX3"/>